<proteinExistence type="inferred from homology"/>
<evidence type="ECO:0000256" key="6">
    <source>
        <dbReference type="RuleBase" id="RU367113"/>
    </source>
</evidence>
<keyword evidence="6" id="KW-0694">RNA-binding</keyword>
<keyword evidence="6" id="KW-0479">Metal-binding</keyword>
<evidence type="ECO:0000256" key="5">
    <source>
        <dbReference type="ARBA" id="ARBA00048124"/>
    </source>
</evidence>
<organism evidence="9 10">
    <name type="scientific">Torulaspora delbrueckii</name>
    <name type="common">Yeast</name>
    <name type="synonym">Candida colliculosa</name>
    <dbReference type="NCBI Taxonomy" id="4950"/>
    <lineage>
        <taxon>Eukaryota</taxon>
        <taxon>Fungi</taxon>
        <taxon>Dikarya</taxon>
        <taxon>Ascomycota</taxon>
        <taxon>Saccharomycotina</taxon>
        <taxon>Saccharomycetes</taxon>
        <taxon>Saccharomycetales</taxon>
        <taxon>Saccharomycetaceae</taxon>
        <taxon>Torulaspora</taxon>
    </lineage>
</organism>
<dbReference type="eggNOG" id="ENOG502RWNP">
    <property type="taxonomic scope" value="Eukaryota"/>
</dbReference>
<dbReference type="GO" id="GO:0005634">
    <property type="term" value="C:nucleus"/>
    <property type="evidence" value="ECO:0007669"/>
    <property type="project" value="UniProtKB-SubCell"/>
</dbReference>
<dbReference type="AlphaFoldDB" id="G8ZP03"/>
<dbReference type="OrthoDB" id="5853397at2759"/>
<dbReference type="InParanoid" id="G8ZP03"/>
<dbReference type="EMBL" id="HE616743">
    <property type="protein sequence ID" value="CCE90347.1"/>
    <property type="molecule type" value="Genomic_DNA"/>
</dbReference>
<reference evidence="9 10" key="1">
    <citation type="journal article" date="2011" name="Proc. Natl. Acad. Sci. U.S.A.">
        <title>Evolutionary erosion of yeast sex chromosomes by mating-type switching accidents.</title>
        <authorList>
            <person name="Gordon J.L."/>
            <person name="Armisen D."/>
            <person name="Proux-Wera E."/>
            <person name="Oheigeartaigh S.S."/>
            <person name="Byrne K.P."/>
            <person name="Wolfe K.H."/>
        </authorList>
    </citation>
    <scope>NUCLEOTIDE SEQUENCE [LARGE SCALE GENOMIC DNA]</scope>
    <source>
        <strain evidence="10">ATCC 10662 / CBS 1146 / NBRC 0425 / NCYC 2629 / NRRL Y-866</strain>
    </source>
</reference>
<comment type="catalytic activity">
    <reaction evidence="5">
        <text>a 5'-end NAD(+)-phospho-ribonucleoside in mRNA + H2O = a 5'-end phospho-ribonucleoside in mRNA + NAD(+) + H(+)</text>
        <dbReference type="Rhea" id="RHEA:60880"/>
        <dbReference type="Rhea" id="RHEA-COMP:15692"/>
        <dbReference type="Rhea" id="RHEA-COMP:15698"/>
        <dbReference type="ChEBI" id="CHEBI:15377"/>
        <dbReference type="ChEBI" id="CHEBI:15378"/>
        <dbReference type="ChEBI" id="CHEBI:57540"/>
        <dbReference type="ChEBI" id="CHEBI:138282"/>
        <dbReference type="ChEBI" id="CHEBI:144029"/>
    </reaction>
    <physiologicalReaction direction="left-to-right" evidence="5">
        <dbReference type="Rhea" id="RHEA:60881"/>
    </physiologicalReaction>
</comment>
<evidence type="ECO:0000313" key="9">
    <source>
        <dbReference type="EMBL" id="CCE90347.1"/>
    </source>
</evidence>
<dbReference type="GO" id="GO:0005829">
    <property type="term" value="C:cytosol"/>
    <property type="evidence" value="ECO:0007669"/>
    <property type="project" value="TreeGrafter"/>
</dbReference>
<dbReference type="PANTHER" id="PTHR12395:SF25">
    <property type="entry name" value="DECAPPING AND EXORIBONUCLEASE PROTEIN 1"/>
    <property type="match status" value="1"/>
</dbReference>
<dbReference type="GO" id="GO:0070966">
    <property type="term" value="P:nuclear-transcribed mRNA catabolic process, no-go decay"/>
    <property type="evidence" value="ECO:0007669"/>
    <property type="project" value="EnsemblFungi"/>
</dbReference>
<evidence type="ECO:0000259" key="8">
    <source>
        <dbReference type="Pfam" id="PF08652"/>
    </source>
</evidence>
<dbReference type="Pfam" id="PF08652">
    <property type="entry name" value="RAI1"/>
    <property type="match status" value="1"/>
</dbReference>
<dbReference type="GO" id="GO:0110155">
    <property type="term" value="P:NAD-cap decapping"/>
    <property type="evidence" value="ECO:0007669"/>
    <property type="project" value="EnsemblFungi"/>
</dbReference>
<dbReference type="InterPro" id="IPR013961">
    <property type="entry name" value="RAI1"/>
</dbReference>
<dbReference type="GO" id="GO:0000470">
    <property type="term" value="P:maturation of LSU-rRNA"/>
    <property type="evidence" value="ECO:0007669"/>
    <property type="project" value="EnsemblFungi"/>
</dbReference>
<dbReference type="InterPro" id="IPR039039">
    <property type="entry name" value="RAI1-like_fam"/>
</dbReference>
<feature type="domain" description="RAI1-like" evidence="8">
    <location>
        <begin position="117"/>
        <end position="417"/>
    </location>
</feature>
<gene>
    <name evidence="9" type="primary">TDEL0B02180</name>
    <name evidence="9" type="ORF">TDEL_0B02180</name>
</gene>
<dbReference type="GeneID" id="11504268"/>
<dbReference type="GO" id="GO:0034353">
    <property type="term" value="F:mRNA 5'-diphosphatase activity"/>
    <property type="evidence" value="ECO:0007669"/>
    <property type="project" value="TreeGrafter"/>
</dbReference>
<keyword evidence="3 6" id="KW-0540">Nuclease</keyword>
<dbReference type="STRING" id="1076872.G8ZP03"/>
<dbReference type="RefSeq" id="XP_003679558.1">
    <property type="nucleotide sequence ID" value="XM_003679510.1"/>
</dbReference>
<dbReference type="EC" id="3.6.1.-" evidence="6"/>
<evidence type="ECO:0000256" key="1">
    <source>
        <dbReference type="ARBA" id="ARBA00001968"/>
    </source>
</evidence>
<evidence type="ECO:0000256" key="7">
    <source>
        <dbReference type="SAM" id="MobiDB-lite"/>
    </source>
</evidence>
<dbReference type="FunCoup" id="G8ZP03">
    <property type="interactions" value="44"/>
</dbReference>
<sequence length="418" mass="47949">MSKTSDSSTASSLEVHLLGNKLNSLGLQDSPHGPSKQRRKQQSGKRTVCIPFSKFEHSDLDYFPDDTADFFEGCEEVATYQNGYLFMKDSSKKPLYPCLQMFAALIAENRGPKNKLPYIGCDLYQGHERYKPLPSSELDSSIACFEYIKKWERRKISKSFNSGKVTIISPRHHVVDLVMALFHDDEVSIICTNIGKGKLIFSGDRSKEERNGLNSKNSMTRKICYSGFALEDKLTTSHDERMGPFYSIVEGKINERLSLLLRCEMDAYNPIFNRYTELKCFTKLNVQDTAHRRKLLKTWVQIGLIPDSDLIIGTRDTQVGQLEDLTWYSRGSLYKKFNNPSIARNNKYLNFNANIAVEWCFHCIESICDLVMKNSLSSPDDPYPKYESFKVIVDKSHNIIVKKLTKVPRHVQIPRAFR</sequence>
<dbReference type="KEGG" id="tdl:TDEL_0B02180"/>
<dbReference type="HOGENOM" id="CLU_696510_0_0_1"/>
<accession>G8ZP03</accession>
<evidence type="ECO:0000256" key="2">
    <source>
        <dbReference type="ARBA" id="ARBA00006562"/>
    </source>
</evidence>
<evidence type="ECO:0000256" key="3">
    <source>
        <dbReference type="ARBA" id="ARBA00022722"/>
    </source>
</evidence>
<dbReference type="GO" id="GO:0000166">
    <property type="term" value="F:nucleotide binding"/>
    <property type="evidence" value="ECO:0007669"/>
    <property type="project" value="UniProtKB-KW"/>
</dbReference>
<comment type="similarity">
    <text evidence="2 6">Belongs to the DXO/Dom3Z family.</text>
</comment>
<dbReference type="GO" id="GO:0003723">
    <property type="term" value="F:RNA binding"/>
    <property type="evidence" value="ECO:0007669"/>
    <property type="project" value="UniProtKB-KW"/>
</dbReference>
<evidence type="ECO:0000313" key="10">
    <source>
        <dbReference type="Proteomes" id="UP000005627"/>
    </source>
</evidence>
<dbReference type="PANTHER" id="PTHR12395">
    <property type="entry name" value="DOM-3 RELATED"/>
    <property type="match status" value="1"/>
</dbReference>
<evidence type="ECO:0000256" key="4">
    <source>
        <dbReference type="ARBA" id="ARBA00044676"/>
    </source>
</evidence>
<dbReference type="GO" id="GO:0046872">
    <property type="term" value="F:metal ion binding"/>
    <property type="evidence" value="ECO:0007669"/>
    <property type="project" value="UniProtKB-KW"/>
</dbReference>
<feature type="region of interest" description="Disordered" evidence="7">
    <location>
        <begin position="23"/>
        <end position="46"/>
    </location>
</feature>
<keyword evidence="6" id="KW-0547">Nucleotide-binding</keyword>
<dbReference type="Proteomes" id="UP000005627">
    <property type="component" value="Chromosome 2"/>
</dbReference>
<keyword evidence="6" id="KW-0378">Hydrolase</keyword>
<name>G8ZP03_TORDE</name>
<protein>
    <recommendedName>
        <fullName evidence="6">Decapping nuclease</fullName>
        <ecNumber evidence="6">3.6.1.-</ecNumber>
    </recommendedName>
</protein>
<keyword evidence="6" id="KW-0539">Nucleus</keyword>
<comment type="function">
    <text evidence="6">Decapping enzyme for NAD-capped RNAs: specifically hydrolyzes the nicotinamide adenine dinucleotide (NAD) cap from a subset of RNAs by removing the entire NAD moiety from the 5'-end of an NAD-capped RNA.</text>
</comment>
<comment type="cofactor">
    <cofactor evidence="1 6">
        <name>a divalent metal cation</name>
        <dbReference type="ChEBI" id="CHEBI:60240"/>
    </cofactor>
</comment>
<keyword evidence="10" id="KW-1185">Reference proteome</keyword>
<dbReference type="GO" id="GO:0004534">
    <property type="term" value="F:5'-3' RNA exonuclease activity"/>
    <property type="evidence" value="ECO:0007669"/>
    <property type="project" value="EnsemblFungi"/>
</dbReference>
<comment type="catalytic activity">
    <reaction evidence="4">
        <text>a 5'-end (N(7)-methyl 5'-triphosphoguanosine)-ribonucleoside-ribonucleotide in mRNA + H2O = a (N(7)-methyl 5'-triphosphoguanosine)-nucleoside + a 5'-end phospho-ribonucleoside in mRNA + H(+)</text>
        <dbReference type="Rhea" id="RHEA:66928"/>
        <dbReference type="Rhea" id="RHEA-COMP:15692"/>
        <dbReference type="Rhea" id="RHEA-COMP:17313"/>
        <dbReference type="ChEBI" id="CHEBI:15377"/>
        <dbReference type="ChEBI" id="CHEBI:15378"/>
        <dbReference type="ChEBI" id="CHEBI:138282"/>
        <dbReference type="ChEBI" id="CHEBI:172876"/>
        <dbReference type="ChEBI" id="CHEBI:172877"/>
    </reaction>
    <physiologicalReaction direction="left-to-right" evidence="4">
        <dbReference type="Rhea" id="RHEA:66929"/>
    </physiologicalReaction>
</comment>
<comment type="subcellular location">
    <subcellularLocation>
        <location evidence="6">Nucleus</location>
    </subcellularLocation>
</comment>